<evidence type="ECO:0000313" key="3">
    <source>
        <dbReference type="Proteomes" id="UP001163846"/>
    </source>
</evidence>
<keyword evidence="1" id="KW-0732">Signal</keyword>
<reference evidence="2" key="1">
    <citation type="submission" date="2022-08" db="EMBL/GenBank/DDBJ databases">
        <authorList>
            <consortium name="DOE Joint Genome Institute"/>
            <person name="Min B."/>
            <person name="Riley R."/>
            <person name="Sierra-Patev S."/>
            <person name="Naranjo-Ortiz M."/>
            <person name="Looney B."/>
            <person name="Konkel Z."/>
            <person name="Slot J.C."/>
            <person name="Sakamoto Y."/>
            <person name="Steenwyk J.L."/>
            <person name="Rokas A."/>
            <person name="Carro J."/>
            <person name="Camarero S."/>
            <person name="Ferreira P."/>
            <person name="Molpeceres G."/>
            <person name="Ruiz-Duenas F.J."/>
            <person name="Serrano A."/>
            <person name="Henrissat B."/>
            <person name="Drula E."/>
            <person name="Hughes K.W."/>
            <person name="Mata J.L."/>
            <person name="Ishikawa N.K."/>
            <person name="Vargas-Isla R."/>
            <person name="Ushijima S."/>
            <person name="Smith C.A."/>
            <person name="Ahrendt S."/>
            <person name="Andreopoulos W."/>
            <person name="He G."/>
            <person name="Labutti K."/>
            <person name="Lipzen A."/>
            <person name="Ng V."/>
            <person name="Sandor L."/>
            <person name="Barry K."/>
            <person name="Martinez A.T."/>
            <person name="Xiao Y."/>
            <person name="Gibbons J.G."/>
            <person name="Terashima K."/>
            <person name="Hibbett D.S."/>
            <person name="Grigoriev I.V."/>
        </authorList>
    </citation>
    <scope>NUCLEOTIDE SEQUENCE</scope>
    <source>
        <strain evidence="2">TFB9207</strain>
    </source>
</reference>
<feature type="chain" id="PRO_5041377655" evidence="1">
    <location>
        <begin position="21"/>
        <end position="213"/>
    </location>
</feature>
<keyword evidence="3" id="KW-1185">Reference proteome</keyword>
<gene>
    <name evidence="2" type="ORF">F5878DRAFT_625424</name>
</gene>
<organism evidence="2 3">
    <name type="scientific">Lentinula raphanica</name>
    <dbReference type="NCBI Taxonomy" id="153919"/>
    <lineage>
        <taxon>Eukaryota</taxon>
        <taxon>Fungi</taxon>
        <taxon>Dikarya</taxon>
        <taxon>Basidiomycota</taxon>
        <taxon>Agaricomycotina</taxon>
        <taxon>Agaricomycetes</taxon>
        <taxon>Agaricomycetidae</taxon>
        <taxon>Agaricales</taxon>
        <taxon>Marasmiineae</taxon>
        <taxon>Omphalotaceae</taxon>
        <taxon>Lentinula</taxon>
    </lineage>
</organism>
<protein>
    <submittedName>
        <fullName evidence="2">Uncharacterized protein</fullName>
    </submittedName>
</protein>
<dbReference type="AlphaFoldDB" id="A0AA38P4U3"/>
<evidence type="ECO:0000256" key="1">
    <source>
        <dbReference type="SAM" id="SignalP"/>
    </source>
</evidence>
<sequence>MLVSVSYILLYLVIVAQVDCTADVIVPTAQSKALVGYSGIDKKGFGRTAVTETKPGKTKAANKDAWQHDFKSAKEDRPDIVHVFFTERQYTVAKTRPPRDPRIEDEIHQIAREARAQMGIHNTFEFAYENTLGDSVRLEDNRHNLNFLSNGMNGVCTLHYQPDYGDGTLASMSVEDDEGRAIYGPWVITLGLRQRILNRWRWTGRQFERIERY</sequence>
<dbReference type="Proteomes" id="UP001163846">
    <property type="component" value="Unassembled WGS sequence"/>
</dbReference>
<evidence type="ECO:0000313" key="2">
    <source>
        <dbReference type="EMBL" id="KAJ3836343.1"/>
    </source>
</evidence>
<dbReference type="EMBL" id="MU806328">
    <property type="protein sequence ID" value="KAJ3836343.1"/>
    <property type="molecule type" value="Genomic_DNA"/>
</dbReference>
<accession>A0AA38P4U3</accession>
<proteinExistence type="predicted"/>
<comment type="caution">
    <text evidence="2">The sequence shown here is derived from an EMBL/GenBank/DDBJ whole genome shotgun (WGS) entry which is preliminary data.</text>
</comment>
<name>A0AA38P4U3_9AGAR</name>
<feature type="signal peptide" evidence="1">
    <location>
        <begin position="1"/>
        <end position="20"/>
    </location>
</feature>